<comment type="caution">
    <text evidence="2">The sequence shown here is derived from an EMBL/GenBank/DDBJ whole genome shotgun (WGS) entry which is preliminary data.</text>
</comment>
<proteinExistence type="predicted"/>
<feature type="region of interest" description="Disordered" evidence="1">
    <location>
        <begin position="195"/>
        <end position="233"/>
    </location>
</feature>
<feature type="region of interest" description="Disordered" evidence="1">
    <location>
        <begin position="59"/>
        <end position="78"/>
    </location>
</feature>
<feature type="compositionally biased region" description="Basic residues" evidence="1">
    <location>
        <begin position="223"/>
        <end position="233"/>
    </location>
</feature>
<evidence type="ECO:0000313" key="2">
    <source>
        <dbReference type="EMBL" id="KAJ3732384.1"/>
    </source>
</evidence>
<reference evidence="2" key="1">
    <citation type="submission" date="2022-08" db="EMBL/GenBank/DDBJ databases">
        <authorList>
            <consortium name="DOE Joint Genome Institute"/>
            <person name="Min B."/>
            <person name="Sierra-Patev S."/>
            <person name="Naranjo-Ortiz M."/>
            <person name="Looney B."/>
            <person name="Konkel Z."/>
            <person name="Slot J.C."/>
            <person name="Sakamoto Y."/>
            <person name="Steenwyk J.L."/>
            <person name="Rokas A."/>
            <person name="Carro J."/>
            <person name="Camarero S."/>
            <person name="Ferreira P."/>
            <person name="Molpeceres G."/>
            <person name="Ruiz-duenas F.J."/>
            <person name="Serrano A."/>
            <person name="Henrissat B."/>
            <person name="Drula E."/>
            <person name="Hughes K.W."/>
            <person name="Mata J.L."/>
            <person name="Ishikawa N.K."/>
            <person name="Vargas-Isla R."/>
            <person name="Ushijima S."/>
            <person name="Smith C.A."/>
            <person name="Ahrendt S."/>
            <person name="Andreopoulos W."/>
            <person name="He G."/>
            <person name="LaButti K."/>
            <person name="Lipzen A."/>
            <person name="Ng V."/>
            <person name="Riley R."/>
            <person name="Sandor L."/>
            <person name="Barry K."/>
            <person name="Martinez A.T."/>
            <person name="Xiao Y."/>
            <person name="Gibbons J.G."/>
            <person name="Terashima K."/>
            <person name="Hibbett D.S."/>
            <person name="Grigoriev I.V."/>
        </authorList>
    </citation>
    <scope>NUCLEOTIDE SEQUENCE</scope>
    <source>
        <strain evidence="2">ET3784</strain>
    </source>
</reference>
<accession>A0AA38JCG6</accession>
<organism evidence="2 3">
    <name type="scientific">Lentinula guzmanii</name>
    <dbReference type="NCBI Taxonomy" id="2804957"/>
    <lineage>
        <taxon>Eukaryota</taxon>
        <taxon>Fungi</taxon>
        <taxon>Dikarya</taxon>
        <taxon>Basidiomycota</taxon>
        <taxon>Agaricomycotina</taxon>
        <taxon>Agaricomycetes</taxon>
        <taxon>Agaricomycetidae</taxon>
        <taxon>Agaricales</taxon>
        <taxon>Marasmiineae</taxon>
        <taxon>Omphalotaceae</taxon>
        <taxon>Lentinula</taxon>
    </lineage>
</organism>
<keyword evidence="3" id="KW-1185">Reference proteome</keyword>
<dbReference type="AlphaFoldDB" id="A0AA38JCG6"/>
<sequence length="370" mass="41265">MATIAISPQNDDSSCGPCAINTVKHFILPTTVNIIKPSLVPAPCLQTMSKIINHIHENSSNDSVASVSEDSGDSEVEDGDCVDSTCKFTFQLSLPSWTTLCSPSPAPSDTPTSILYTPHEAPDPVSKVSCQSLDNFLIDVTPEERAEATKCEFERMKNKWESKQERQEKADHEKLLDKCEKGKQCQQAYCDRKKAQKVATGDDSQQKKLKQDIKDGKRDSHMHGRKPTKAPKKAQNHNYMQPIIWTQIEAAAQKAGKPWSPKGIVETAQKMNPQLFHRLTPQVLGCWIDDEAKSRGEYRWKASVLEKVKHGNAPGGHTTWQGILDSVPEVCEMIKKQLKGIRGSGAILNSLSIRRIMVRIIEKHTPELFN</sequence>
<protein>
    <submittedName>
        <fullName evidence="2">Uncharacterized protein</fullName>
    </submittedName>
</protein>
<evidence type="ECO:0000313" key="3">
    <source>
        <dbReference type="Proteomes" id="UP001176059"/>
    </source>
</evidence>
<evidence type="ECO:0000256" key="1">
    <source>
        <dbReference type="SAM" id="MobiDB-lite"/>
    </source>
</evidence>
<gene>
    <name evidence="2" type="ORF">DFJ43DRAFT_1039262</name>
</gene>
<feature type="compositionally biased region" description="Basic and acidic residues" evidence="1">
    <location>
        <begin position="204"/>
        <end position="222"/>
    </location>
</feature>
<name>A0AA38JCG6_9AGAR</name>
<reference evidence="2" key="2">
    <citation type="journal article" date="2023" name="Proc. Natl. Acad. Sci. U.S.A.">
        <title>A global phylogenomic analysis of the shiitake genus Lentinula.</title>
        <authorList>
            <person name="Sierra-Patev S."/>
            <person name="Min B."/>
            <person name="Naranjo-Ortiz M."/>
            <person name="Looney B."/>
            <person name="Konkel Z."/>
            <person name="Slot J.C."/>
            <person name="Sakamoto Y."/>
            <person name="Steenwyk J.L."/>
            <person name="Rokas A."/>
            <person name="Carro J."/>
            <person name="Camarero S."/>
            <person name="Ferreira P."/>
            <person name="Molpeceres G."/>
            <person name="Ruiz-Duenas F.J."/>
            <person name="Serrano A."/>
            <person name="Henrissat B."/>
            <person name="Drula E."/>
            <person name="Hughes K.W."/>
            <person name="Mata J.L."/>
            <person name="Ishikawa N.K."/>
            <person name="Vargas-Isla R."/>
            <person name="Ushijima S."/>
            <person name="Smith C.A."/>
            <person name="Donoghue J."/>
            <person name="Ahrendt S."/>
            <person name="Andreopoulos W."/>
            <person name="He G."/>
            <person name="LaButti K."/>
            <person name="Lipzen A."/>
            <person name="Ng V."/>
            <person name="Riley R."/>
            <person name="Sandor L."/>
            <person name="Barry K."/>
            <person name="Martinez A.T."/>
            <person name="Xiao Y."/>
            <person name="Gibbons J.G."/>
            <person name="Terashima K."/>
            <person name="Grigoriev I.V."/>
            <person name="Hibbett D."/>
        </authorList>
    </citation>
    <scope>NUCLEOTIDE SEQUENCE</scope>
    <source>
        <strain evidence="2">ET3784</strain>
    </source>
</reference>
<dbReference type="Proteomes" id="UP001176059">
    <property type="component" value="Unassembled WGS sequence"/>
</dbReference>
<dbReference type="EMBL" id="JANVFO010000024">
    <property type="protein sequence ID" value="KAJ3732384.1"/>
    <property type="molecule type" value="Genomic_DNA"/>
</dbReference>